<name>A0A814HCK8_9BILA</name>
<feature type="transmembrane region" description="Helical" evidence="1">
    <location>
        <begin position="65"/>
        <end position="88"/>
    </location>
</feature>
<reference evidence="2" key="1">
    <citation type="submission" date="2021-02" db="EMBL/GenBank/DDBJ databases">
        <authorList>
            <person name="Nowell W R."/>
        </authorList>
    </citation>
    <scope>NUCLEOTIDE SEQUENCE</scope>
</reference>
<dbReference type="Proteomes" id="UP000681722">
    <property type="component" value="Unassembled WGS sequence"/>
</dbReference>
<dbReference type="AlphaFoldDB" id="A0A814HCK8"/>
<dbReference type="EMBL" id="CAJNOQ010003347">
    <property type="protein sequence ID" value="CAF1007935.1"/>
    <property type="molecule type" value="Genomic_DNA"/>
</dbReference>
<comment type="caution">
    <text evidence="2">The sequence shown here is derived from an EMBL/GenBank/DDBJ whole genome shotgun (WGS) entry which is preliminary data.</text>
</comment>
<keyword evidence="1" id="KW-0472">Membrane</keyword>
<protein>
    <submittedName>
        <fullName evidence="2">Uncharacterized protein</fullName>
    </submittedName>
</protein>
<keyword evidence="1" id="KW-1133">Transmembrane helix</keyword>
<organism evidence="2 4">
    <name type="scientific">Didymodactylos carnosus</name>
    <dbReference type="NCBI Taxonomy" id="1234261"/>
    <lineage>
        <taxon>Eukaryota</taxon>
        <taxon>Metazoa</taxon>
        <taxon>Spiralia</taxon>
        <taxon>Gnathifera</taxon>
        <taxon>Rotifera</taxon>
        <taxon>Eurotatoria</taxon>
        <taxon>Bdelloidea</taxon>
        <taxon>Philodinida</taxon>
        <taxon>Philodinidae</taxon>
        <taxon>Didymodactylos</taxon>
    </lineage>
</organism>
<dbReference type="Proteomes" id="UP000663829">
    <property type="component" value="Unassembled WGS sequence"/>
</dbReference>
<evidence type="ECO:0000256" key="1">
    <source>
        <dbReference type="SAM" id="Phobius"/>
    </source>
</evidence>
<keyword evidence="4" id="KW-1185">Reference proteome</keyword>
<gene>
    <name evidence="2" type="ORF">GPM918_LOCUS14109</name>
    <name evidence="3" type="ORF">SRO942_LOCUS14109</name>
</gene>
<evidence type="ECO:0000313" key="2">
    <source>
        <dbReference type="EMBL" id="CAF1007935.1"/>
    </source>
</evidence>
<evidence type="ECO:0000313" key="4">
    <source>
        <dbReference type="Proteomes" id="UP000663829"/>
    </source>
</evidence>
<proteinExistence type="predicted"/>
<dbReference type="EMBL" id="CAJOBC010003347">
    <property type="protein sequence ID" value="CAF3779110.1"/>
    <property type="molecule type" value="Genomic_DNA"/>
</dbReference>
<accession>A0A814HCK8</accession>
<evidence type="ECO:0000313" key="3">
    <source>
        <dbReference type="EMBL" id="CAF3779110.1"/>
    </source>
</evidence>
<sequence length="113" mass="12618">MPYQTMVNSFYTKLIGGSCSTAYFGSRGQCCAKYTSSPFCCAYDATCGTYGLCYTYKYSYRLTTWAYIGIVCGSLVFVAIIIAIIAVCKRQQNRSRLQQLPAYYVASPPPYPH</sequence>
<keyword evidence="1" id="KW-0812">Transmembrane</keyword>